<dbReference type="InParanoid" id="A0A163AVY2"/>
<evidence type="ECO:0000313" key="2">
    <source>
        <dbReference type="Proteomes" id="UP000077315"/>
    </source>
</evidence>
<dbReference type="RefSeq" id="XP_018294211.1">
    <property type="nucleotide sequence ID" value="XM_018430942.1"/>
</dbReference>
<dbReference type="PANTHER" id="PTHR37845">
    <property type="entry name" value="SEQUENCE ORPHAN"/>
    <property type="match status" value="1"/>
</dbReference>
<dbReference type="InterPro" id="IPR038781">
    <property type="entry name" value="C365.16-ike"/>
</dbReference>
<organism evidence="1 2">
    <name type="scientific">Phycomyces blakesleeanus (strain ATCC 8743b / DSM 1359 / FGSC 10004 / NBRC 33097 / NRRL 1555)</name>
    <dbReference type="NCBI Taxonomy" id="763407"/>
    <lineage>
        <taxon>Eukaryota</taxon>
        <taxon>Fungi</taxon>
        <taxon>Fungi incertae sedis</taxon>
        <taxon>Mucoromycota</taxon>
        <taxon>Mucoromycotina</taxon>
        <taxon>Mucoromycetes</taxon>
        <taxon>Mucorales</taxon>
        <taxon>Phycomycetaceae</taxon>
        <taxon>Phycomyces</taxon>
    </lineage>
</organism>
<accession>A0A163AVY2</accession>
<dbReference type="Proteomes" id="UP000077315">
    <property type="component" value="Unassembled WGS sequence"/>
</dbReference>
<gene>
    <name evidence="1" type="ORF">PHYBLDRAFT_143155</name>
</gene>
<dbReference type="EMBL" id="KV440976">
    <property type="protein sequence ID" value="OAD76171.1"/>
    <property type="molecule type" value="Genomic_DNA"/>
</dbReference>
<dbReference type="PANTHER" id="PTHR37845:SF1">
    <property type="entry name" value="SEQUENCE ORPHAN"/>
    <property type="match status" value="1"/>
</dbReference>
<dbReference type="AlphaFoldDB" id="A0A163AVY2"/>
<dbReference type="GeneID" id="28991848"/>
<reference evidence="2" key="1">
    <citation type="submission" date="2015-06" db="EMBL/GenBank/DDBJ databases">
        <title>Expansion of signal transduction pathways in fungi by whole-genome duplication.</title>
        <authorList>
            <consortium name="DOE Joint Genome Institute"/>
            <person name="Corrochano L.M."/>
            <person name="Kuo A."/>
            <person name="Marcet-Houben M."/>
            <person name="Polaino S."/>
            <person name="Salamov A."/>
            <person name="Villalobos J.M."/>
            <person name="Alvarez M.I."/>
            <person name="Avalos J."/>
            <person name="Benito E.P."/>
            <person name="Benoit I."/>
            <person name="Burger G."/>
            <person name="Camino L.P."/>
            <person name="Canovas D."/>
            <person name="Cerda-Olmedo E."/>
            <person name="Cheng J.-F."/>
            <person name="Dominguez A."/>
            <person name="Elias M."/>
            <person name="Eslava A.P."/>
            <person name="Glaser F."/>
            <person name="Grimwood J."/>
            <person name="Gutierrez G."/>
            <person name="Heitman J."/>
            <person name="Henrissat B."/>
            <person name="Iturriaga E.A."/>
            <person name="Lang B.F."/>
            <person name="Lavin J.L."/>
            <person name="Lee S."/>
            <person name="Li W."/>
            <person name="Lindquist E."/>
            <person name="Lopez-Garcia S."/>
            <person name="Luque E.M."/>
            <person name="Marcos A.T."/>
            <person name="Martin J."/>
            <person name="McCluskey K."/>
            <person name="Medina H.R."/>
            <person name="Miralles-Duran A."/>
            <person name="Miyazaki A."/>
            <person name="Munoz-Torres E."/>
            <person name="Oguiza J.A."/>
            <person name="Ohm R."/>
            <person name="Olmedo M."/>
            <person name="Orejas M."/>
            <person name="Ortiz-Castellanos L."/>
            <person name="Pisabarro A.G."/>
            <person name="Rodriguez-Romero J."/>
            <person name="Ruiz-Herrera J."/>
            <person name="Ruiz-Vazquez R."/>
            <person name="Sanz C."/>
            <person name="Schackwitz W."/>
            <person name="Schmutz J."/>
            <person name="Shahriari M."/>
            <person name="Shelest E."/>
            <person name="Silva-Franco F."/>
            <person name="Soanes D."/>
            <person name="Syed K."/>
            <person name="Tagua V.G."/>
            <person name="Talbot N.J."/>
            <person name="Thon M."/>
            <person name="De vries R.P."/>
            <person name="Wiebenga A."/>
            <person name="Yadav J.S."/>
            <person name="Braun E.L."/>
            <person name="Baker S."/>
            <person name="Garre V."/>
            <person name="Horwitz B."/>
            <person name="Torres-Martinez S."/>
            <person name="Idnurm A."/>
            <person name="Herrera-Estrella A."/>
            <person name="Gabaldon T."/>
            <person name="Grigoriev I.V."/>
        </authorList>
    </citation>
    <scope>NUCLEOTIDE SEQUENCE [LARGE SCALE GENOMIC DNA]</scope>
    <source>
        <strain evidence="2">NRRL 1555(-)</strain>
    </source>
</reference>
<dbReference type="OrthoDB" id="275936at2759"/>
<protein>
    <recommendedName>
        <fullName evidence="3">Mitochondrial carrier protein</fullName>
    </recommendedName>
</protein>
<name>A0A163AVY2_PHYB8</name>
<evidence type="ECO:0000313" key="1">
    <source>
        <dbReference type="EMBL" id="OAD76171.1"/>
    </source>
</evidence>
<sequence length="292" mass="32077">MRDKSFSFETPLPSVDTGIYSRKALTSLYGVDFIAATVSSAAVAPFIAVVDRSIIENANGKQTLNTGLRKGFRNLLANPLRFLATPQFGYVYGTYFSTYIAANTIETTCENYSVDLNRTAFLKFIGTSIVNMSLCIIKDRAFTRMFGVSAAKPLPLLTYLLFAARDSMTIAASFTAPSYISATLQQHKLVSNSDQGNTAAQLVCPAAVQFLSTPLHLYALDLYNRPTVSLWQRARLVKVEYLKSTLARIGRIGPAFGLGGIETLFCRPFVVVIPKNHLATNDSYFPTIITVF</sequence>
<dbReference type="VEuPathDB" id="FungiDB:PHYBLDRAFT_143155"/>
<evidence type="ECO:0008006" key="3">
    <source>
        <dbReference type="Google" id="ProtNLM"/>
    </source>
</evidence>
<dbReference type="STRING" id="763407.A0A163AVY2"/>
<keyword evidence="2" id="KW-1185">Reference proteome</keyword>
<proteinExistence type="predicted"/>
<dbReference type="GO" id="GO:0005739">
    <property type="term" value="C:mitochondrion"/>
    <property type="evidence" value="ECO:0007669"/>
    <property type="project" value="TreeGrafter"/>
</dbReference>